<accession>A0AAU9W0M8</accession>
<evidence type="ECO:0000256" key="5">
    <source>
        <dbReference type="PROSITE-ProRule" id="PRU00309"/>
    </source>
</evidence>
<keyword evidence="2 5" id="KW-0863">Zinc-finger</keyword>
<dbReference type="SMART" id="SM00980">
    <property type="entry name" value="THAP"/>
    <property type="match status" value="1"/>
</dbReference>
<protein>
    <recommendedName>
        <fullName evidence="8">THAP-type domain-containing protein</fullName>
    </recommendedName>
</protein>
<evidence type="ECO:0000256" key="6">
    <source>
        <dbReference type="SAM" id="Coils"/>
    </source>
</evidence>
<dbReference type="GO" id="GO:0008270">
    <property type="term" value="F:zinc ion binding"/>
    <property type="evidence" value="ECO:0007669"/>
    <property type="project" value="UniProtKB-KW"/>
</dbReference>
<keyword evidence="1" id="KW-0479">Metal-binding</keyword>
<sequence length="358" mass="42172">MPKKVSYCIPYCSNNFRNNPSLHYYRIPRDRTIRKEYVRLLRNENLKLESQNTQICSQHFEGGKKRNGKYLPSLFPWTTEKPKCQAPKRISTDQVQVKSKKKKKSRVEHLSEDTDHGQLIMNDQIPCNKEQSTKRSHNTTGAQTETFLEKLGVDFGTQTETFPKELEVNSYKDRISQMEAEIRKLTIELEDIKRKMEDVQFDIQQFKDKPKDIASFTGFLDYETFMLCFDIVEEPSRNLSYGSHQRKIFDTNTSNKLGRPREITIFQEFVKVLMKLRLGLFNRDLAYHFNISSSVVSEIFRMWIRFLRSELQVLTQLPPKDVIKLHMPSLFKEFYPRTAIITVVVVVVVIDCTEIEMK</sequence>
<reference evidence="9 10" key="1">
    <citation type="submission" date="2022-05" db="EMBL/GenBank/DDBJ databases">
        <authorList>
            <consortium name="Genoscope - CEA"/>
            <person name="William W."/>
        </authorList>
    </citation>
    <scope>NUCLEOTIDE SEQUENCE [LARGE SCALE GENOMIC DNA]</scope>
</reference>
<dbReference type="SUPFAM" id="SSF57716">
    <property type="entry name" value="Glucocorticoid receptor-like (DNA-binding domain)"/>
    <property type="match status" value="1"/>
</dbReference>
<feature type="coiled-coil region" evidence="6">
    <location>
        <begin position="168"/>
        <end position="209"/>
    </location>
</feature>
<keyword evidence="4 5" id="KW-0238">DNA-binding</keyword>
<evidence type="ECO:0000256" key="7">
    <source>
        <dbReference type="SAM" id="MobiDB-lite"/>
    </source>
</evidence>
<dbReference type="Proteomes" id="UP001159428">
    <property type="component" value="Unassembled WGS sequence"/>
</dbReference>
<dbReference type="InterPro" id="IPR027805">
    <property type="entry name" value="Transposase_HTH_dom"/>
</dbReference>
<gene>
    <name evidence="9" type="ORF">PMEA_00025734</name>
</gene>
<keyword evidence="6" id="KW-0175">Coiled coil</keyword>
<dbReference type="PROSITE" id="PS50950">
    <property type="entry name" value="ZF_THAP"/>
    <property type="match status" value="1"/>
</dbReference>
<evidence type="ECO:0000313" key="10">
    <source>
        <dbReference type="Proteomes" id="UP001159428"/>
    </source>
</evidence>
<dbReference type="PANTHER" id="PTHR23080">
    <property type="entry name" value="THAP DOMAIN PROTEIN"/>
    <property type="match status" value="1"/>
</dbReference>
<dbReference type="GO" id="GO:0003677">
    <property type="term" value="F:DNA binding"/>
    <property type="evidence" value="ECO:0007669"/>
    <property type="project" value="UniProtKB-UniRule"/>
</dbReference>
<evidence type="ECO:0000256" key="4">
    <source>
        <dbReference type="ARBA" id="ARBA00023125"/>
    </source>
</evidence>
<feature type="domain" description="THAP-type" evidence="8">
    <location>
        <begin position="1"/>
        <end position="75"/>
    </location>
</feature>
<evidence type="ECO:0000313" key="9">
    <source>
        <dbReference type="EMBL" id="CAH3040128.1"/>
    </source>
</evidence>
<dbReference type="InterPro" id="IPR006612">
    <property type="entry name" value="THAP_Znf"/>
</dbReference>
<dbReference type="AlphaFoldDB" id="A0AAU9W0M8"/>
<comment type="caution">
    <text evidence="9">The sequence shown here is derived from an EMBL/GenBank/DDBJ whole genome shotgun (WGS) entry which is preliminary data.</text>
</comment>
<evidence type="ECO:0000256" key="2">
    <source>
        <dbReference type="ARBA" id="ARBA00022771"/>
    </source>
</evidence>
<keyword evidence="10" id="KW-1185">Reference proteome</keyword>
<evidence type="ECO:0000259" key="8">
    <source>
        <dbReference type="PROSITE" id="PS50950"/>
    </source>
</evidence>
<evidence type="ECO:0000256" key="1">
    <source>
        <dbReference type="ARBA" id="ARBA00022723"/>
    </source>
</evidence>
<evidence type="ECO:0000256" key="3">
    <source>
        <dbReference type="ARBA" id="ARBA00022833"/>
    </source>
</evidence>
<dbReference type="EMBL" id="CALNXJ010000005">
    <property type="protein sequence ID" value="CAH3040128.1"/>
    <property type="molecule type" value="Genomic_DNA"/>
</dbReference>
<dbReference type="Pfam" id="PF05485">
    <property type="entry name" value="THAP"/>
    <property type="match status" value="1"/>
</dbReference>
<proteinExistence type="predicted"/>
<name>A0AAU9W0M8_9CNID</name>
<dbReference type="Pfam" id="PF13613">
    <property type="entry name" value="HTH_Tnp_4"/>
    <property type="match status" value="1"/>
</dbReference>
<organism evidence="9 10">
    <name type="scientific">Pocillopora meandrina</name>
    <dbReference type="NCBI Taxonomy" id="46732"/>
    <lineage>
        <taxon>Eukaryota</taxon>
        <taxon>Metazoa</taxon>
        <taxon>Cnidaria</taxon>
        <taxon>Anthozoa</taxon>
        <taxon>Hexacorallia</taxon>
        <taxon>Scleractinia</taxon>
        <taxon>Astrocoeniina</taxon>
        <taxon>Pocilloporidae</taxon>
        <taxon>Pocillopora</taxon>
    </lineage>
</organism>
<keyword evidence="3" id="KW-0862">Zinc</keyword>
<feature type="region of interest" description="Disordered" evidence="7">
    <location>
        <begin position="87"/>
        <end position="112"/>
    </location>
</feature>